<proteinExistence type="predicted"/>
<accession>A0A022PG47</accession>
<evidence type="ECO:0000313" key="2">
    <source>
        <dbReference type="Proteomes" id="UP000023464"/>
    </source>
</evidence>
<organism evidence="1 2">
    <name type="scientific">Photorhabdus aegyptia</name>
    <dbReference type="NCBI Taxonomy" id="2805098"/>
    <lineage>
        <taxon>Bacteria</taxon>
        <taxon>Pseudomonadati</taxon>
        <taxon>Pseudomonadota</taxon>
        <taxon>Gammaproteobacteria</taxon>
        <taxon>Enterobacterales</taxon>
        <taxon>Morganellaceae</taxon>
        <taxon>Photorhabdus</taxon>
    </lineage>
</organism>
<keyword evidence="2" id="KW-1185">Reference proteome</keyword>
<comment type="caution">
    <text evidence="1">The sequence shown here is derived from an EMBL/GenBank/DDBJ whole genome shotgun (WGS) entry which is preliminary data.</text>
</comment>
<dbReference type="RefSeq" id="WP_036780498.1">
    <property type="nucleotide sequence ID" value="NZ_CAWLTM010000069.1"/>
</dbReference>
<dbReference type="Proteomes" id="UP000023464">
    <property type="component" value="Unassembled WGS sequence"/>
</dbReference>
<gene>
    <name evidence="1" type="ORF">BA1DRAFT_03011</name>
</gene>
<reference evidence="1 2" key="1">
    <citation type="submission" date="2014-03" db="EMBL/GenBank/DDBJ databases">
        <title>Draft Genome of Photorhabdus luminescens BA1, an Egyptian Isolate.</title>
        <authorList>
            <person name="Ghazal S."/>
            <person name="Hurst S.G.IV."/>
            <person name="Morris K."/>
            <person name="Thomas K."/>
            <person name="Tisa L.S."/>
        </authorList>
    </citation>
    <scope>NUCLEOTIDE SEQUENCE [LARGE SCALE GENOMIC DNA]</scope>
    <source>
        <strain evidence="1 2">BA1</strain>
    </source>
</reference>
<dbReference type="AlphaFoldDB" id="A0A022PG47"/>
<name>A0A022PG47_9GAMM</name>
<dbReference type="EMBL" id="JFGV01000046">
    <property type="protein sequence ID" value="EYU14504.1"/>
    <property type="molecule type" value="Genomic_DNA"/>
</dbReference>
<dbReference type="PATRIC" id="fig|1393736.3.peg.3085"/>
<protein>
    <submittedName>
        <fullName evidence="1">Uncharacterized protein</fullName>
    </submittedName>
</protein>
<sequence length="115" mass="13663">MIILTQEQFDKIIDAEDNTYIEKIRQCILSEHADLVVHEDEKNLHKRLKEAYRYLIEDLGFKDKKLIKSYLYLTAFNLNFHGVPEIKNALEAGENPEQQYKDILRIIDKLLKRSN</sequence>
<evidence type="ECO:0000313" key="1">
    <source>
        <dbReference type="EMBL" id="EYU14504.1"/>
    </source>
</evidence>